<accession>A0A978VUS0</accession>
<protein>
    <submittedName>
        <fullName evidence="1">Uncharacterized protein</fullName>
    </submittedName>
</protein>
<dbReference type="EMBL" id="JAEACU010000002">
    <property type="protein sequence ID" value="KAH7542565.1"/>
    <property type="molecule type" value="Genomic_DNA"/>
</dbReference>
<dbReference type="AlphaFoldDB" id="A0A978VUS0"/>
<comment type="caution">
    <text evidence="1">The sequence shown here is derived from an EMBL/GenBank/DDBJ whole genome shotgun (WGS) entry which is preliminary data.</text>
</comment>
<organism evidence="1 2">
    <name type="scientific">Ziziphus jujuba var. spinosa</name>
    <dbReference type="NCBI Taxonomy" id="714518"/>
    <lineage>
        <taxon>Eukaryota</taxon>
        <taxon>Viridiplantae</taxon>
        <taxon>Streptophyta</taxon>
        <taxon>Embryophyta</taxon>
        <taxon>Tracheophyta</taxon>
        <taxon>Spermatophyta</taxon>
        <taxon>Magnoliopsida</taxon>
        <taxon>eudicotyledons</taxon>
        <taxon>Gunneridae</taxon>
        <taxon>Pentapetalae</taxon>
        <taxon>rosids</taxon>
        <taxon>fabids</taxon>
        <taxon>Rosales</taxon>
        <taxon>Rhamnaceae</taxon>
        <taxon>Paliureae</taxon>
        <taxon>Ziziphus</taxon>
    </lineage>
</organism>
<evidence type="ECO:0000313" key="1">
    <source>
        <dbReference type="EMBL" id="KAH7542565.1"/>
    </source>
</evidence>
<gene>
    <name evidence="1" type="ORF">FEM48_Zijuj02G0087500</name>
</gene>
<name>A0A978VUS0_ZIZJJ</name>
<evidence type="ECO:0000313" key="2">
    <source>
        <dbReference type="Proteomes" id="UP000813462"/>
    </source>
</evidence>
<reference evidence="1" key="1">
    <citation type="journal article" date="2021" name="Front. Plant Sci.">
        <title>Chromosome-Scale Genome Assembly for Chinese Sour Jujube and Insights Into Its Genome Evolution and Domestication Signature.</title>
        <authorList>
            <person name="Shen L.-Y."/>
            <person name="Luo H."/>
            <person name="Wang X.-L."/>
            <person name="Wang X.-M."/>
            <person name="Qiu X.-J."/>
            <person name="Liu H."/>
            <person name="Zhou S.-S."/>
            <person name="Jia K.-H."/>
            <person name="Nie S."/>
            <person name="Bao Y.-T."/>
            <person name="Zhang R.-G."/>
            <person name="Yun Q.-Z."/>
            <person name="Chai Y.-H."/>
            <person name="Lu J.-Y."/>
            <person name="Li Y."/>
            <person name="Zhao S.-W."/>
            <person name="Mao J.-F."/>
            <person name="Jia S.-G."/>
            <person name="Mao Y.-M."/>
        </authorList>
    </citation>
    <scope>NUCLEOTIDE SEQUENCE</scope>
    <source>
        <strain evidence="1">AT0</strain>
        <tissue evidence="1">Leaf</tissue>
    </source>
</reference>
<dbReference type="Proteomes" id="UP000813462">
    <property type="component" value="Unassembled WGS sequence"/>
</dbReference>
<proteinExistence type="predicted"/>
<sequence length="125" mass="13913">MCGFVTLYTRMELTHNLSLWAQHDVGSNSAKIWCLEACSILKKRIGTEVDEVKSLSRCCHYTFNIAYCSNIFFILGSQTANGFRNIGLHLSKKNRKCWLTSLALVNNKILGASNITGLLLGEAVI</sequence>